<proteinExistence type="predicted"/>
<reference evidence="2 3" key="1">
    <citation type="journal article" date="2018" name="PLoS ONE">
        <title>The draft genome of Kipferlia bialata reveals reductive genome evolution in fornicate parasites.</title>
        <authorList>
            <person name="Tanifuji G."/>
            <person name="Takabayashi S."/>
            <person name="Kume K."/>
            <person name="Takagi M."/>
            <person name="Nakayama T."/>
            <person name="Kamikawa R."/>
            <person name="Inagaki Y."/>
            <person name="Hashimoto T."/>
        </authorList>
    </citation>
    <scope>NUCLEOTIDE SEQUENCE [LARGE SCALE GENOMIC DNA]</scope>
    <source>
        <strain evidence="2">NY0173</strain>
    </source>
</reference>
<protein>
    <recommendedName>
        <fullName evidence="1">Endoplasmic reticulum resident protein 29 C-terminal domain-containing protein</fullName>
    </recommendedName>
</protein>
<dbReference type="GO" id="GO:0005783">
    <property type="term" value="C:endoplasmic reticulum"/>
    <property type="evidence" value="ECO:0007669"/>
    <property type="project" value="InterPro"/>
</dbReference>
<dbReference type="AlphaFoldDB" id="A0A9K3GG57"/>
<dbReference type="Proteomes" id="UP000265618">
    <property type="component" value="Unassembled WGS sequence"/>
</dbReference>
<feature type="domain" description="Endoplasmic reticulum resident protein 29 C-terminal" evidence="1">
    <location>
        <begin position="146"/>
        <end position="218"/>
    </location>
</feature>
<sequence length="240" mass="26095">DIYAYAQHSLVHSLMLEASTLLAGEPVTLSTMDCGQGMAERIVCQGLTQGEMLPLLRLYSLPEGAEPVGVSPTFPVEGISTYGGDWDIDSMLEWVCTQLGVCVGTDGLYFGGQGQVPSLRPIVDRYLALFSDGQSEVGLTSEGIVQHALELIGDAVETCTQADQAACREYIYVMDRLMAHGPEWLEGERERVLGLLAGALGADNRVRMRHRVAALDVFIEAQARRQEGVVEVSDDMMLDL</sequence>
<evidence type="ECO:0000313" key="3">
    <source>
        <dbReference type="Proteomes" id="UP000265618"/>
    </source>
</evidence>
<comment type="caution">
    <text evidence="2">The sequence shown here is derived from an EMBL/GenBank/DDBJ whole genome shotgun (WGS) entry which is preliminary data.</text>
</comment>
<organism evidence="2 3">
    <name type="scientific">Kipferlia bialata</name>
    <dbReference type="NCBI Taxonomy" id="797122"/>
    <lineage>
        <taxon>Eukaryota</taxon>
        <taxon>Metamonada</taxon>
        <taxon>Carpediemonas-like organisms</taxon>
        <taxon>Kipferlia</taxon>
    </lineage>
</organism>
<keyword evidence="3" id="KW-1185">Reference proteome</keyword>
<dbReference type="EMBL" id="BDIP01000380">
    <property type="protein sequence ID" value="GIQ81390.1"/>
    <property type="molecule type" value="Genomic_DNA"/>
</dbReference>
<evidence type="ECO:0000259" key="1">
    <source>
        <dbReference type="Pfam" id="PF07749"/>
    </source>
</evidence>
<dbReference type="Pfam" id="PF07749">
    <property type="entry name" value="ERp29"/>
    <property type="match status" value="1"/>
</dbReference>
<feature type="non-terminal residue" evidence="2">
    <location>
        <position position="1"/>
    </location>
</feature>
<evidence type="ECO:0000313" key="2">
    <source>
        <dbReference type="EMBL" id="GIQ81390.1"/>
    </source>
</evidence>
<dbReference type="SUPFAM" id="SSF47933">
    <property type="entry name" value="ERP29 C domain-like"/>
    <property type="match status" value="1"/>
</dbReference>
<dbReference type="Gene3D" id="1.20.1150.12">
    <property type="entry name" value="Endoplasmic reticulum resident protein 29, C-terminal domain"/>
    <property type="match status" value="1"/>
</dbReference>
<dbReference type="InterPro" id="IPR036356">
    <property type="entry name" value="ERp29_C_sf"/>
</dbReference>
<dbReference type="InterPro" id="IPR011679">
    <property type="entry name" value="ERp29_C"/>
</dbReference>
<gene>
    <name evidence="2" type="ORF">KIPB_002340</name>
</gene>
<accession>A0A9K3GG57</accession>
<name>A0A9K3GG57_9EUKA</name>